<reference evidence="1" key="2">
    <citation type="submission" date="2018-03" db="EMBL/GenBank/DDBJ databases">
        <title>The Triticum urartu genome reveals the dynamic nature of wheat genome evolution.</title>
        <authorList>
            <person name="Ling H."/>
            <person name="Ma B."/>
            <person name="Shi X."/>
            <person name="Liu H."/>
            <person name="Dong L."/>
            <person name="Sun H."/>
            <person name="Cao Y."/>
            <person name="Gao Q."/>
            <person name="Zheng S."/>
            <person name="Li Y."/>
            <person name="Yu Y."/>
            <person name="Du H."/>
            <person name="Qi M."/>
            <person name="Li Y."/>
            <person name="Yu H."/>
            <person name="Cui Y."/>
            <person name="Wang N."/>
            <person name="Chen C."/>
            <person name="Wu H."/>
            <person name="Zhao Y."/>
            <person name="Zhang J."/>
            <person name="Li Y."/>
            <person name="Zhou W."/>
            <person name="Zhang B."/>
            <person name="Hu W."/>
            <person name="Eijk M."/>
            <person name="Tang J."/>
            <person name="Witsenboer H."/>
            <person name="Zhao S."/>
            <person name="Li Z."/>
            <person name="Zhang A."/>
            <person name="Wang D."/>
            <person name="Liang C."/>
        </authorList>
    </citation>
    <scope>NUCLEOTIDE SEQUENCE [LARGE SCALE GENOMIC DNA]</scope>
    <source>
        <strain evidence="1">cv. G1812</strain>
    </source>
</reference>
<evidence type="ECO:0000313" key="2">
    <source>
        <dbReference type="Proteomes" id="UP000015106"/>
    </source>
</evidence>
<protein>
    <submittedName>
        <fullName evidence="1">Uncharacterized protein</fullName>
    </submittedName>
</protein>
<reference evidence="1" key="3">
    <citation type="submission" date="2022-06" db="UniProtKB">
        <authorList>
            <consortium name="EnsemblPlants"/>
        </authorList>
    </citation>
    <scope>IDENTIFICATION</scope>
</reference>
<gene>
    <name evidence="1" type="primary">LOC125533850</name>
</gene>
<dbReference type="EnsemblPlants" id="TuG1812G0200004592.01.T01">
    <property type="protein sequence ID" value="TuG1812G0200004592.01.T01.cds432406"/>
    <property type="gene ID" value="TuG1812G0200004592.01"/>
</dbReference>
<sequence>MAFFGFTCPAPVAKYVACVPSTSANGFFLLSVVSVVVISADLMAAGDHVGCAFFSSAATPARCGHDMDVPDLTSNLGISALGGNTKSAMPGTPASMFTPGPMMSGFRIPRLCRFGPRAEKGAIIGDRGVSNDVPFKMKFAVASFSDCT</sequence>
<accession>A0A8R7PIU9</accession>
<evidence type="ECO:0000313" key="1">
    <source>
        <dbReference type="EnsemblPlants" id="TuG1812G0200004592.01.T01.cds432406"/>
    </source>
</evidence>
<dbReference type="AlphaFoldDB" id="A0A8R7PIU9"/>
<organism evidence="1 2">
    <name type="scientific">Triticum urartu</name>
    <name type="common">Red wild einkorn</name>
    <name type="synonym">Crithodium urartu</name>
    <dbReference type="NCBI Taxonomy" id="4572"/>
    <lineage>
        <taxon>Eukaryota</taxon>
        <taxon>Viridiplantae</taxon>
        <taxon>Streptophyta</taxon>
        <taxon>Embryophyta</taxon>
        <taxon>Tracheophyta</taxon>
        <taxon>Spermatophyta</taxon>
        <taxon>Magnoliopsida</taxon>
        <taxon>Liliopsida</taxon>
        <taxon>Poales</taxon>
        <taxon>Poaceae</taxon>
        <taxon>BOP clade</taxon>
        <taxon>Pooideae</taxon>
        <taxon>Triticodae</taxon>
        <taxon>Triticeae</taxon>
        <taxon>Triticinae</taxon>
        <taxon>Triticum</taxon>
    </lineage>
</organism>
<proteinExistence type="predicted"/>
<dbReference type="Proteomes" id="UP000015106">
    <property type="component" value="Chromosome 2"/>
</dbReference>
<dbReference type="Gramene" id="TuG1812G0200004592.01.T01">
    <property type="protein sequence ID" value="TuG1812G0200004592.01.T01.cds432406"/>
    <property type="gene ID" value="TuG1812G0200004592.01"/>
</dbReference>
<name>A0A8R7PIU9_TRIUA</name>
<reference evidence="2" key="1">
    <citation type="journal article" date="2013" name="Nature">
        <title>Draft genome of the wheat A-genome progenitor Triticum urartu.</title>
        <authorList>
            <person name="Ling H.Q."/>
            <person name="Zhao S."/>
            <person name="Liu D."/>
            <person name="Wang J."/>
            <person name="Sun H."/>
            <person name="Zhang C."/>
            <person name="Fan H."/>
            <person name="Li D."/>
            <person name="Dong L."/>
            <person name="Tao Y."/>
            <person name="Gao C."/>
            <person name="Wu H."/>
            <person name="Li Y."/>
            <person name="Cui Y."/>
            <person name="Guo X."/>
            <person name="Zheng S."/>
            <person name="Wang B."/>
            <person name="Yu K."/>
            <person name="Liang Q."/>
            <person name="Yang W."/>
            <person name="Lou X."/>
            <person name="Chen J."/>
            <person name="Feng M."/>
            <person name="Jian J."/>
            <person name="Zhang X."/>
            <person name="Luo G."/>
            <person name="Jiang Y."/>
            <person name="Liu J."/>
            <person name="Wang Z."/>
            <person name="Sha Y."/>
            <person name="Zhang B."/>
            <person name="Wu H."/>
            <person name="Tang D."/>
            <person name="Shen Q."/>
            <person name="Xue P."/>
            <person name="Zou S."/>
            <person name="Wang X."/>
            <person name="Liu X."/>
            <person name="Wang F."/>
            <person name="Yang Y."/>
            <person name="An X."/>
            <person name="Dong Z."/>
            <person name="Zhang K."/>
            <person name="Zhang X."/>
            <person name="Luo M.C."/>
            <person name="Dvorak J."/>
            <person name="Tong Y."/>
            <person name="Wang J."/>
            <person name="Yang H."/>
            <person name="Li Z."/>
            <person name="Wang D."/>
            <person name="Zhang A."/>
            <person name="Wang J."/>
        </authorList>
    </citation>
    <scope>NUCLEOTIDE SEQUENCE</scope>
    <source>
        <strain evidence="2">cv. G1812</strain>
    </source>
</reference>
<keyword evidence="2" id="KW-1185">Reference proteome</keyword>